<accession>R7U9X5</accession>
<dbReference type="HOGENOM" id="CLU_1391444_0_0_1"/>
<dbReference type="PANTHER" id="PTHR33198">
    <property type="entry name" value="ANK_REP_REGION DOMAIN-CONTAINING PROTEIN-RELATED"/>
    <property type="match status" value="1"/>
</dbReference>
<dbReference type="Proteomes" id="UP000014760">
    <property type="component" value="Unassembled WGS sequence"/>
</dbReference>
<keyword evidence="4" id="KW-1185">Reference proteome</keyword>
<protein>
    <submittedName>
        <fullName evidence="2 3">Uncharacterized protein</fullName>
    </submittedName>
</protein>
<dbReference type="OrthoDB" id="10068383at2759"/>
<dbReference type="AlphaFoldDB" id="R7U9X5"/>
<evidence type="ECO:0000313" key="2">
    <source>
        <dbReference type="EMBL" id="ELU02789.1"/>
    </source>
</evidence>
<evidence type="ECO:0000256" key="1">
    <source>
        <dbReference type="SAM" id="MobiDB-lite"/>
    </source>
</evidence>
<feature type="region of interest" description="Disordered" evidence="1">
    <location>
        <begin position="115"/>
        <end position="158"/>
    </location>
</feature>
<reference evidence="3" key="3">
    <citation type="submission" date="2015-06" db="UniProtKB">
        <authorList>
            <consortium name="EnsemblMetazoa"/>
        </authorList>
    </citation>
    <scope>IDENTIFICATION</scope>
</reference>
<dbReference type="EnsemblMetazoa" id="CapteT215572">
    <property type="protein sequence ID" value="CapteP215572"/>
    <property type="gene ID" value="CapteG215572"/>
</dbReference>
<reference evidence="2 4" key="2">
    <citation type="journal article" date="2013" name="Nature">
        <title>Insights into bilaterian evolution from three spiralian genomes.</title>
        <authorList>
            <person name="Simakov O."/>
            <person name="Marletaz F."/>
            <person name="Cho S.J."/>
            <person name="Edsinger-Gonzales E."/>
            <person name="Havlak P."/>
            <person name="Hellsten U."/>
            <person name="Kuo D.H."/>
            <person name="Larsson T."/>
            <person name="Lv J."/>
            <person name="Arendt D."/>
            <person name="Savage R."/>
            <person name="Osoegawa K."/>
            <person name="de Jong P."/>
            <person name="Grimwood J."/>
            <person name="Chapman J.A."/>
            <person name="Shapiro H."/>
            <person name="Aerts A."/>
            <person name="Otillar R.P."/>
            <person name="Terry A.Y."/>
            <person name="Boore J.L."/>
            <person name="Grigoriev I.V."/>
            <person name="Lindberg D.R."/>
            <person name="Seaver E.C."/>
            <person name="Weisblat D.A."/>
            <person name="Putnam N.H."/>
            <person name="Rokhsar D.S."/>
        </authorList>
    </citation>
    <scope>NUCLEOTIDE SEQUENCE</scope>
    <source>
        <strain evidence="2 4">I ESC-2004</strain>
    </source>
</reference>
<dbReference type="EMBL" id="AMQN01008711">
    <property type="status" value="NOT_ANNOTATED_CDS"/>
    <property type="molecule type" value="Genomic_DNA"/>
</dbReference>
<organism evidence="2">
    <name type="scientific">Capitella teleta</name>
    <name type="common">Polychaete worm</name>
    <dbReference type="NCBI Taxonomy" id="283909"/>
    <lineage>
        <taxon>Eukaryota</taxon>
        <taxon>Metazoa</taxon>
        <taxon>Spiralia</taxon>
        <taxon>Lophotrochozoa</taxon>
        <taxon>Annelida</taxon>
        <taxon>Polychaeta</taxon>
        <taxon>Sedentaria</taxon>
        <taxon>Scolecida</taxon>
        <taxon>Capitellidae</taxon>
        <taxon>Capitella</taxon>
    </lineage>
</organism>
<gene>
    <name evidence="2" type="ORF">CAPTEDRAFT_215572</name>
</gene>
<dbReference type="PANTHER" id="PTHR33198:SF20">
    <property type="entry name" value="RETROTRANSPOSON GAG DOMAIN-CONTAINING PROTEIN"/>
    <property type="match status" value="1"/>
</dbReference>
<name>R7U9X5_CAPTE</name>
<proteinExistence type="predicted"/>
<reference evidence="4" key="1">
    <citation type="submission" date="2012-12" db="EMBL/GenBank/DDBJ databases">
        <authorList>
            <person name="Hellsten U."/>
            <person name="Grimwood J."/>
            <person name="Chapman J.A."/>
            <person name="Shapiro H."/>
            <person name="Aerts A."/>
            <person name="Otillar R.P."/>
            <person name="Terry A.Y."/>
            <person name="Boore J.L."/>
            <person name="Simakov O."/>
            <person name="Marletaz F."/>
            <person name="Cho S.-J."/>
            <person name="Edsinger-Gonzales E."/>
            <person name="Havlak P."/>
            <person name="Kuo D.-H."/>
            <person name="Larsson T."/>
            <person name="Lv J."/>
            <person name="Arendt D."/>
            <person name="Savage R."/>
            <person name="Osoegawa K."/>
            <person name="de Jong P."/>
            <person name="Lindberg D.R."/>
            <person name="Seaver E.C."/>
            <person name="Weisblat D.A."/>
            <person name="Putnam N.H."/>
            <person name="Grigoriev I.V."/>
            <person name="Rokhsar D.S."/>
        </authorList>
    </citation>
    <scope>NUCLEOTIDE SEQUENCE</scope>
    <source>
        <strain evidence="4">I ESC-2004</strain>
    </source>
</reference>
<dbReference type="EMBL" id="KB303777">
    <property type="protein sequence ID" value="ELU02789.1"/>
    <property type="molecule type" value="Genomic_DNA"/>
</dbReference>
<sequence>MAQASVLTALPPYHPLDLSDSSNIKERRDRWKKGFNNLMTALAVQESQETVDQFHMRLRQKDCEFANADKEIKTQIIQGCRSSRLQRKILQETGKSLDDILKLVWSKELLKTQANTMKQSGSSVGKASPKEESTENQVRSQDTFKKKHHTSKKIESIRPQSPSLKISLRGFTVFSLDFNRNAHGNLDFCMKRTTLR</sequence>
<evidence type="ECO:0000313" key="4">
    <source>
        <dbReference type="Proteomes" id="UP000014760"/>
    </source>
</evidence>
<evidence type="ECO:0000313" key="3">
    <source>
        <dbReference type="EnsemblMetazoa" id="CapteP215572"/>
    </source>
</evidence>
<feature type="compositionally biased region" description="Polar residues" evidence="1">
    <location>
        <begin position="115"/>
        <end position="125"/>
    </location>
</feature>
<dbReference type="STRING" id="283909.R7U9X5"/>